<dbReference type="RefSeq" id="WP_006716552.1">
    <property type="nucleotide sequence ID" value="NZ_CP007032.1"/>
</dbReference>
<dbReference type="eggNOG" id="COG1302">
    <property type="taxonomic scope" value="Bacteria"/>
</dbReference>
<dbReference type="OrthoDB" id="9793465at2"/>
<dbReference type="STRING" id="871968.DESME_11870"/>
<comment type="similarity">
    <text evidence="1">Belongs to the asp23 family.</text>
</comment>
<proteinExistence type="inferred from homology"/>
<evidence type="ECO:0000313" key="2">
    <source>
        <dbReference type="EMBL" id="AHF07628.1"/>
    </source>
</evidence>
<name>W0EDM3_9FIRM</name>
<dbReference type="PANTHER" id="PTHR34297">
    <property type="entry name" value="HYPOTHETICAL CYTOSOLIC PROTEIN-RELATED"/>
    <property type="match status" value="1"/>
</dbReference>
<keyword evidence="3" id="KW-1185">Reference proteome</keyword>
<dbReference type="InterPro" id="IPR005531">
    <property type="entry name" value="Asp23"/>
</dbReference>
<evidence type="ECO:0000256" key="1">
    <source>
        <dbReference type="ARBA" id="ARBA00005721"/>
    </source>
</evidence>
<sequence>MGKEINNNLGKIDISEEVIATIAGAAAVECYGLVGMSSRKITDGFTELLGRENLARGVMVKIDDNQVVIDLYIVVGYGVNISEVATNVMERVRYTTENLTGLHVAEVNVNVQGVRVLE</sequence>
<dbReference type="AlphaFoldDB" id="W0EDM3"/>
<reference evidence="2 3" key="1">
    <citation type="submission" date="2013-12" db="EMBL/GenBank/DDBJ databases">
        <authorList>
            <consortium name="DOE Joint Genome Institute"/>
            <person name="Smidt H."/>
            <person name="Huntemann M."/>
            <person name="Han J."/>
            <person name="Chen A."/>
            <person name="Kyrpides N."/>
            <person name="Mavromatis K."/>
            <person name="Markowitz V."/>
            <person name="Palaniappan K."/>
            <person name="Ivanova N."/>
            <person name="Schaumberg A."/>
            <person name="Pati A."/>
            <person name="Liolios K."/>
            <person name="Nordberg H.P."/>
            <person name="Cantor M.N."/>
            <person name="Hua S.X."/>
            <person name="Woyke T."/>
        </authorList>
    </citation>
    <scope>NUCLEOTIDE SEQUENCE [LARGE SCALE GENOMIC DNA]</scope>
    <source>
        <strain evidence="3">DSM 15288</strain>
    </source>
</reference>
<evidence type="ECO:0008006" key="4">
    <source>
        <dbReference type="Google" id="ProtNLM"/>
    </source>
</evidence>
<dbReference type="EMBL" id="CP007032">
    <property type="protein sequence ID" value="AHF07628.1"/>
    <property type="molecule type" value="Genomic_DNA"/>
</dbReference>
<gene>
    <name evidence="2" type="ORF">DESME_11870</name>
</gene>
<dbReference type="Pfam" id="PF03780">
    <property type="entry name" value="Asp23"/>
    <property type="match status" value="1"/>
</dbReference>
<organism evidence="2 3">
    <name type="scientific">Desulfitobacterium metallireducens DSM 15288</name>
    <dbReference type="NCBI Taxonomy" id="871968"/>
    <lineage>
        <taxon>Bacteria</taxon>
        <taxon>Bacillati</taxon>
        <taxon>Bacillota</taxon>
        <taxon>Clostridia</taxon>
        <taxon>Eubacteriales</taxon>
        <taxon>Desulfitobacteriaceae</taxon>
        <taxon>Desulfitobacterium</taxon>
    </lineage>
</organism>
<accession>W0EDM3</accession>
<dbReference type="HOGENOM" id="CLU_113198_2_0_9"/>
<dbReference type="KEGG" id="dmt:DESME_11870"/>
<evidence type="ECO:0000313" key="3">
    <source>
        <dbReference type="Proteomes" id="UP000010847"/>
    </source>
</evidence>
<protein>
    <recommendedName>
        <fullName evidence="4">Alkaline-shock protein</fullName>
    </recommendedName>
</protein>
<dbReference type="Proteomes" id="UP000010847">
    <property type="component" value="Chromosome"/>
</dbReference>
<dbReference type="PANTHER" id="PTHR34297:SF2">
    <property type="entry name" value="ASP23_GLS24 FAMILY ENVELOPE STRESS RESPONSE PROTEIN"/>
    <property type="match status" value="1"/>
</dbReference>